<evidence type="ECO:0000313" key="4">
    <source>
        <dbReference type="Proteomes" id="UP000653305"/>
    </source>
</evidence>
<dbReference type="PANTHER" id="PTHR33232">
    <property type="entry name" value="PROTEIN SIEVE ELEMENT OCCLUSION B-LIKE"/>
    <property type="match status" value="1"/>
</dbReference>
<dbReference type="EMBL" id="BMAC01000555">
    <property type="protein sequence ID" value="GFP99046.1"/>
    <property type="molecule type" value="Genomic_DNA"/>
</dbReference>
<sequence>MASLIEPARERGVIHHNRQLISSNDNALRNQIQETHAPDNVPVDVDSILIIVKDIVNLISPGIDGILNGSEKHTALIGFEGIEDTLALIINKISFELSSKCSKEDGHPFAMDILNMLSTYSWDAKAAIALASFSINYGQFWLVTTLLTADELARSVAILKQLSDIAELPDVMKSRFDMINSLVKVSLELTRCVAEFGKLPTKYISDEAEPTLVAMNHVPIGVYWIVRSLVACASQVTEIVGLSNKVMSLTAETWELSSLLHKLSSIHDHLNTQLGLCHQYVDEKKNIEYYQTLARLFKTTPHLDNQKILRHLIYLKDDVLPLEVGTNKNIKKVAFDRYDLTGRSDFKKAIRQNRVGVEALKGKTVLILVSDLEIPHDELRILSHIYQQSRSSSQFQYDIVWLPIVEWNTEEQQHKVEQLQSMMPWYTLRHPRLLERAVIRYVKEMWHYGKQPIIVTLDPQGKVTSPNAVHMVRIWGNLAYPFSGPKELALWENEKWRLELVVDGIDSSILTWIKEDKIICLYGGENLEWIREFITTVKNVARAAKIKLEMVYIGKTTNKERTKRLNETIATESLSRCWNDPTSLWYFWTRIESMMYSKIHHGATLETMTSARGGDDRILGEALTMLAFAGSDDQGWALFSQGSGSGAGEMARANGDEILKSLADFETWAEDASRKGFVQAMNEYLDGHHEKVHCNRLVLPGTDDIPETVVCSECRRPMEKYFMYSCCDD</sequence>
<dbReference type="AlphaFoldDB" id="A0A830CIC7"/>
<evidence type="ECO:0000313" key="3">
    <source>
        <dbReference type="EMBL" id="GFP99046.1"/>
    </source>
</evidence>
<proteinExistence type="predicted"/>
<dbReference type="Pfam" id="PF14577">
    <property type="entry name" value="SEO_C"/>
    <property type="match status" value="1"/>
</dbReference>
<evidence type="ECO:0000259" key="2">
    <source>
        <dbReference type="Pfam" id="PF14577"/>
    </source>
</evidence>
<organism evidence="3 4">
    <name type="scientific">Phtheirospermum japonicum</name>
    <dbReference type="NCBI Taxonomy" id="374723"/>
    <lineage>
        <taxon>Eukaryota</taxon>
        <taxon>Viridiplantae</taxon>
        <taxon>Streptophyta</taxon>
        <taxon>Embryophyta</taxon>
        <taxon>Tracheophyta</taxon>
        <taxon>Spermatophyta</taxon>
        <taxon>Magnoliopsida</taxon>
        <taxon>eudicotyledons</taxon>
        <taxon>Gunneridae</taxon>
        <taxon>Pentapetalae</taxon>
        <taxon>asterids</taxon>
        <taxon>lamiids</taxon>
        <taxon>Lamiales</taxon>
        <taxon>Orobanchaceae</taxon>
        <taxon>Orobanchaceae incertae sedis</taxon>
        <taxon>Phtheirospermum</taxon>
    </lineage>
</organism>
<comment type="caution">
    <text evidence="3">The sequence shown here is derived from an EMBL/GenBank/DDBJ whole genome shotgun (WGS) entry which is preliminary data.</text>
</comment>
<keyword evidence="4" id="KW-1185">Reference proteome</keyword>
<feature type="domain" description="Sieve element occlusion N-terminal" evidence="1">
    <location>
        <begin position="23"/>
        <end position="300"/>
    </location>
</feature>
<dbReference type="PANTHER" id="PTHR33232:SF12">
    <property type="entry name" value="PROTEIN SIEVE ELEMENT OCCLUSION B-LIKE"/>
    <property type="match status" value="1"/>
</dbReference>
<reference evidence="3" key="1">
    <citation type="submission" date="2020-07" db="EMBL/GenBank/DDBJ databases">
        <title>Ethylene signaling mediates host invasion by parasitic plants.</title>
        <authorList>
            <person name="Yoshida S."/>
        </authorList>
    </citation>
    <scope>NUCLEOTIDE SEQUENCE</scope>
    <source>
        <strain evidence="3">Okayama</strain>
    </source>
</reference>
<dbReference type="OrthoDB" id="1145248at2759"/>
<name>A0A830CIC7_9LAMI</name>
<dbReference type="GO" id="GO:0010088">
    <property type="term" value="P:phloem development"/>
    <property type="evidence" value="ECO:0007669"/>
    <property type="project" value="InterPro"/>
</dbReference>
<dbReference type="Pfam" id="PF14576">
    <property type="entry name" value="SEO_N"/>
    <property type="match status" value="1"/>
</dbReference>
<evidence type="ECO:0000259" key="1">
    <source>
        <dbReference type="Pfam" id="PF14576"/>
    </source>
</evidence>
<evidence type="ECO:0008006" key="5">
    <source>
        <dbReference type="Google" id="ProtNLM"/>
    </source>
</evidence>
<accession>A0A830CIC7</accession>
<dbReference type="InterPro" id="IPR027944">
    <property type="entry name" value="SEO_C"/>
</dbReference>
<feature type="domain" description="Sieve element occlusion C-terminal" evidence="2">
    <location>
        <begin position="486"/>
        <end position="727"/>
    </location>
</feature>
<dbReference type="InterPro" id="IPR039299">
    <property type="entry name" value="SEOA"/>
</dbReference>
<gene>
    <name evidence="3" type="ORF">PHJA_002048500</name>
</gene>
<dbReference type="InterPro" id="IPR027942">
    <property type="entry name" value="SEO_N"/>
</dbReference>
<protein>
    <recommendedName>
        <fullName evidence="5">Protein SIEVE ELEMENT OCCLUSION B-like</fullName>
    </recommendedName>
</protein>
<dbReference type="Proteomes" id="UP000653305">
    <property type="component" value="Unassembled WGS sequence"/>
</dbReference>